<dbReference type="GO" id="GO:0003887">
    <property type="term" value="F:DNA-directed DNA polymerase activity"/>
    <property type="evidence" value="ECO:0007669"/>
    <property type="project" value="UniProtKB-EC"/>
</dbReference>
<keyword evidence="4" id="KW-0227">DNA damage</keyword>
<dbReference type="InterPro" id="IPR043502">
    <property type="entry name" value="DNA/RNA_pol_sf"/>
</dbReference>
<feature type="site" description="Substrate discrimination" evidence="4">
    <location>
        <position position="5"/>
    </location>
</feature>
<accession>A0ABZ2LT76</accession>
<comment type="subunit">
    <text evidence="4">Monomer.</text>
</comment>
<evidence type="ECO:0000256" key="1">
    <source>
        <dbReference type="ARBA" id="ARBA00010945"/>
    </source>
</evidence>
<comment type="catalytic activity">
    <reaction evidence="4">
        <text>DNA(n) + a 2'-deoxyribonucleoside 5'-triphosphate = DNA(n+1) + diphosphate</text>
        <dbReference type="Rhea" id="RHEA:22508"/>
        <dbReference type="Rhea" id="RHEA-COMP:17339"/>
        <dbReference type="Rhea" id="RHEA-COMP:17340"/>
        <dbReference type="ChEBI" id="CHEBI:33019"/>
        <dbReference type="ChEBI" id="CHEBI:61560"/>
        <dbReference type="ChEBI" id="CHEBI:173112"/>
        <dbReference type="EC" id="2.7.7.7"/>
    </reaction>
</comment>
<dbReference type="NCBIfam" id="NF002677">
    <property type="entry name" value="PRK02406.1"/>
    <property type="match status" value="1"/>
</dbReference>
<dbReference type="InterPro" id="IPR043128">
    <property type="entry name" value="Rev_trsase/Diguanyl_cyclase"/>
</dbReference>
<organism evidence="7 8">
    <name type="scientific">Pendulispora albinea</name>
    <dbReference type="NCBI Taxonomy" id="2741071"/>
    <lineage>
        <taxon>Bacteria</taxon>
        <taxon>Pseudomonadati</taxon>
        <taxon>Myxococcota</taxon>
        <taxon>Myxococcia</taxon>
        <taxon>Myxococcales</taxon>
        <taxon>Sorangiineae</taxon>
        <taxon>Pendulisporaceae</taxon>
        <taxon>Pendulispora</taxon>
    </lineage>
</organism>
<evidence type="ECO:0000256" key="3">
    <source>
        <dbReference type="ARBA" id="ARBA00022932"/>
    </source>
</evidence>
<comment type="function">
    <text evidence="4">Poorly processive, error-prone DNA polymerase involved in untargeted mutagenesis. Copies undamaged DNA at stalled replication forks, which arise in vivo from mismatched or misaligned primer ends. These misaligned primers can be extended by PolIV. Exhibits no 3'-5' exonuclease (proofreading) activity. May be involved in translesional synthesis, in conjunction with the beta clamp from PolIII.</text>
</comment>
<keyword evidence="2 4" id="KW-0515">Mutator protein</keyword>
<reference evidence="7 8" key="1">
    <citation type="submission" date="2021-12" db="EMBL/GenBank/DDBJ databases">
        <title>Discovery of the Pendulisporaceae a myxobacterial family with distinct sporulation behavior and unique specialized metabolism.</title>
        <authorList>
            <person name="Garcia R."/>
            <person name="Popoff A."/>
            <person name="Bader C.D."/>
            <person name="Loehr J."/>
            <person name="Walesch S."/>
            <person name="Walt C."/>
            <person name="Boldt J."/>
            <person name="Bunk B."/>
            <person name="Haeckl F.J.F.P.J."/>
            <person name="Gunesch A.P."/>
            <person name="Birkelbach J."/>
            <person name="Nuebel U."/>
            <person name="Pietschmann T."/>
            <person name="Bach T."/>
            <person name="Mueller R."/>
        </authorList>
    </citation>
    <scope>NUCLEOTIDE SEQUENCE [LARGE SCALE GENOMIC DNA]</scope>
    <source>
        <strain evidence="7 8">MSr11954</strain>
    </source>
</reference>
<dbReference type="Gene3D" id="1.10.150.20">
    <property type="entry name" value="5' to 3' exonuclease, C-terminal subdomain"/>
    <property type="match status" value="1"/>
</dbReference>
<keyword evidence="4" id="KW-0460">Magnesium</keyword>
<dbReference type="InterPro" id="IPR017961">
    <property type="entry name" value="DNA_pol_Y-fam_little_finger"/>
</dbReference>
<dbReference type="Pfam" id="PF11799">
    <property type="entry name" value="IMS_C"/>
    <property type="match status" value="1"/>
</dbReference>
<keyword evidence="8" id="KW-1185">Reference proteome</keyword>
<evidence type="ECO:0000259" key="6">
    <source>
        <dbReference type="PROSITE" id="PS50173"/>
    </source>
</evidence>
<name>A0ABZ2LT76_9BACT</name>
<feature type="binding site" evidence="4">
    <location>
        <position position="94"/>
    </location>
    <ligand>
        <name>Mg(2+)</name>
        <dbReference type="ChEBI" id="CHEBI:18420"/>
    </ligand>
</feature>
<keyword evidence="4" id="KW-0479">Metal-binding</keyword>
<dbReference type="PROSITE" id="PS50173">
    <property type="entry name" value="UMUC"/>
    <property type="match status" value="1"/>
</dbReference>
<dbReference type="EC" id="2.7.7.7" evidence="4"/>
<comment type="subcellular location">
    <subcellularLocation>
        <location evidence="4">Cytoplasm</location>
    </subcellularLocation>
</comment>
<dbReference type="Pfam" id="PF00817">
    <property type="entry name" value="IMS"/>
    <property type="match status" value="1"/>
</dbReference>
<sequence>MDAFYASVERRDDPRLLGKPLLVGGTARRGVVLAASYEARVFGPRSAMSMAEALRLCPHAVVVPPRHERYAEVSRAVFGIFERYTPLVEGLSVDEAFLDVTESRSLFGDGGTIGAAIKRDIAGELGLTASAGVAPSKFVAKVASDLRKPDALVVVPEDGVAAFLAPLPIERMWGVGPKTAPRLRALGFNTLGDLATADPRVLDHVLGSWGRHVHDLARGFDPREVDPDRAAKSVGAEETYEHDLVGAESIERTLLAHAARVAQRLRESKLAGRTVVVKLKYADFTLRTRRTSLPDPVDDTSSIFEAARGLLAQFAPGPVRLTGVALSGLVEIDGGSDSASHAGAHTQAQGKLFEDPADARRAQRSRVEDVVLAIGRRYSEGVTRATLLKMDEKLAKGRKTR</sequence>
<dbReference type="Proteomes" id="UP001370348">
    <property type="component" value="Chromosome"/>
</dbReference>
<protein>
    <recommendedName>
        <fullName evidence="4">DNA polymerase IV</fullName>
        <shortName evidence="4">Pol IV</shortName>
        <ecNumber evidence="4">2.7.7.7</ecNumber>
    </recommendedName>
</protein>
<dbReference type="Gene3D" id="3.40.1170.60">
    <property type="match status" value="1"/>
</dbReference>
<dbReference type="PANTHER" id="PTHR11076:SF33">
    <property type="entry name" value="DNA POLYMERASE KAPPA"/>
    <property type="match status" value="1"/>
</dbReference>
<gene>
    <name evidence="4 7" type="primary">dinB</name>
    <name evidence="7" type="ORF">LZC94_40445</name>
</gene>
<comment type="similarity">
    <text evidence="1 4">Belongs to the DNA polymerase type-Y family.</text>
</comment>
<feature type="active site" evidence="4">
    <location>
        <position position="95"/>
    </location>
</feature>
<feature type="region of interest" description="Disordered" evidence="5">
    <location>
        <begin position="336"/>
        <end position="360"/>
    </location>
</feature>
<comment type="caution">
    <text evidence="4">Lacks conserved residue(s) required for the propagation of feature annotation.</text>
</comment>
<dbReference type="EMBL" id="CP089984">
    <property type="protein sequence ID" value="WXB14088.1"/>
    <property type="molecule type" value="Genomic_DNA"/>
</dbReference>
<keyword evidence="4 7" id="KW-0808">Transferase</keyword>
<dbReference type="Gene3D" id="3.30.1490.100">
    <property type="entry name" value="DNA polymerase, Y-family, little finger domain"/>
    <property type="match status" value="1"/>
</dbReference>
<keyword evidence="4" id="KW-0234">DNA repair</keyword>
<evidence type="ECO:0000313" key="7">
    <source>
        <dbReference type="EMBL" id="WXB14088.1"/>
    </source>
</evidence>
<evidence type="ECO:0000256" key="2">
    <source>
        <dbReference type="ARBA" id="ARBA00022457"/>
    </source>
</evidence>
<keyword evidence="4" id="KW-0238">DNA-binding</keyword>
<dbReference type="InterPro" id="IPR022880">
    <property type="entry name" value="DNApol_IV"/>
</dbReference>
<dbReference type="SUPFAM" id="SSF56672">
    <property type="entry name" value="DNA/RNA polymerases"/>
    <property type="match status" value="1"/>
</dbReference>
<keyword evidence="4" id="KW-0963">Cytoplasm</keyword>
<proteinExistence type="inferred from homology"/>
<dbReference type="PANTHER" id="PTHR11076">
    <property type="entry name" value="DNA REPAIR POLYMERASE UMUC / TRANSFERASE FAMILY MEMBER"/>
    <property type="match status" value="1"/>
</dbReference>
<dbReference type="InterPro" id="IPR024728">
    <property type="entry name" value="PolY_HhH_motif"/>
</dbReference>
<keyword evidence="4 7" id="KW-0548">Nucleotidyltransferase</keyword>
<feature type="domain" description="UmuC" evidence="6">
    <location>
        <begin position="1"/>
        <end position="176"/>
    </location>
</feature>
<dbReference type="CDD" id="cd03586">
    <property type="entry name" value="PolY_Pol_IV_kappa"/>
    <property type="match status" value="1"/>
</dbReference>
<dbReference type="RefSeq" id="WP_394823706.1">
    <property type="nucleotide sequence ID" value="NZ_CP089984.1"/>
</dbReference>
<evidence type="ECO:0000256" key="4">
    <source>
        <dbReference type="HAMAP-Rule" id="MF_01113"/>
    </source>
</evidence>
<dbReference type="SUPFAM" id="SSF100879">
    <property type="entry name" value="Lesion bypass DNA polymerase (Y-family), little finger domain"/>
    <property type="match status" value="1"/>
</dbReference>
<comment type="cofactor">
    <cofactor evidence="4">
        <name>Mg(2+)</name>
        <dbReference type="ChEBI" id="CHEBI:18420"/>
    </cofactor>
    <text evidence="4">Binds 2 magnesium ions per subunit.</text>
</comment>
<dbReference type="Pfam" id="PF11798">
    <property type="entry name" value="IMS_HHH"/>
    <property type="match status" value="1"/>
</dbReference>
<dbReference type="Gene3D" id="3.30.70.270">
    <property type="match status" value="1"/>
</dbReference>
<dbReference type="InterPro" id="IPR036775">
    <property type="entry name" value="DNA_pol_Y-fam_lit_finger_sf"/>
</dbReference>
<dbReference type="InterPro" id="IPR001126">
    <property type="entry name" value="UmuC"/>
</dbReference>
<evidence type="ECO:0000256" key="5">
    <source>
        <dbReference type="SAM" id="MobiDB-lite"/>
    </source>
</evidence>
<evidence type="ECO:0000313" key="8">
    <source>
        <dbReference type="Proteomes" id="UP001370348"/>
    </source>
</evidence>
<dbReference type="InterPro" id="IPR050116">
    <property type="entry name" value="DNA_polymerase-Y"/>
</dbReference>
<keyword evidence="3 4" id="KW-0239">DNA-directed DNA polymerase</keyword>
<keyword evidence="4" id="KW-0235">DNA replication</keyword>
<dbReference type="HAMAP" id="MF_01113">
    <property type="entry name" value="DNApol_IV"/>
    <property type="match status" value="1"/>
</dbReference>